<accession>A0A382ZRD7</accession>
<gene>
    <name evidence="1" type="ORF">METZ01_LOCUS450847</name>
</gene>
<evidence type="ECO:0000313" key="1">
    <source>
        <dbReference type="EMBL" id="SVD97993.1"/>
    </source>
</evidence>
<proteinExistence type="predicted"/>
<feature type="non-terminal residue" evidence="1">
    <location>
        <position position="1"/>
    </location>
</feature>
<protein>
    <submittedName>
        <fullName evidence="1">Uncharacterized protein</fullName>
    </submittedName>
</protein>
<sequence>QSGKALTNLLELPPEIRLNIFNYEKQIENAQKEEQDKFLGVMDQIFKHSGLKK</sequence>
<dbReference type="EMBL" id="UINC01185993">
    <property type="protein sequence ID" value="SVD97993.1"/>
    <property type="molecule type" value="Genomic_DNA"/>
</dbReference>
<organism evidence="1">
    <name type="scientific">marine metagenome</name>
    <dbReference type="NCBI Taxonomy" id="408172"/>
    <lineage>
        <taxon>unclassified sequences</taxon>
        <taxon>metagenomes</taxon>
        <taxon>ecological metagenomes</taxon>
    </lineage>
</organism>
<name>A0A382ZRD7_9ZZZZ</name>
<dbReference type="AlphaFoldDB" id="A0A382ZRD7"/>
<reference evidence="1" key="1">
    <citation type="submission" date="2018-05" db="EMBL/GenBank/DDBJ databases">
        <authorList>
            <person name="Lanie J.A."/>
            <person name="Ng W.-L."/>
            <person name="Kazmierczak K.M."/>
            <person name="Andrzejewski T.M."/>
            <person name="Davidsen T.M."/>
            <person name="Wayne K.J."/>
            <person name="Tettelin H."/>
            <person name="Glass J.I."/>
            <person name="Rusch D."/>
            <person name="Podicherti R."/>
            <person name="Tsui H.-C.T."/>
            <person name="Winkler M.E."/>
        </authorList>
    </citation>
    <scope>NUCLEOTIDE SEQUENCE</scope>
</reference>